<evidence type="ECO:0000313" key="2">
    <source>
        <dbReference type="EMBL" id="MBO8476952.1"/>
    </source>
</evidence>
<gene>
    <name evidence="2" type="ORF">IAB88_08160</name>
</gene>
<accession>A0A9D9IQT6</accession>
<dbReference type="Proteomes" id="UP000823598">
    <property type="component" value="Unassembled WGS sequence"/>
</dbReference>
<dbReference type="EMBL" id="JADIMC010000094">
    <property type="protein sequence ID" value="MBO8476952.1"/>
    <property type="molecule type" value="Genomic_DNA"/>
</dbReference>
<protein>
    <recommendedName>
        <fullName evidence="4">Cell division protein FtsQ</fullName>
    </recommendedName>
</protein>
<dbReference type="AlphaFoldDB" id="A0A9D9IQT6"/>
<feature type="region of interest" description="Disordered" evidence="1">
    <location>
        <begin position="259"/>
        <end position="279"/>
    </location>
</feature>
<reference evidence="2" key="1">
    <citation type="submission" date="2020-10" db="EMBL/GenBank/DDBJ databases">
        <authorList>
            <person name="Gilroy R."/>
        </authorList>
    </citation>
    <scope>NUCLEOTIDE SEQUENCE</scope>
    <source>
        <strain evidence="2">6919</strain>
    </source>
</reference>
<evidence type="ECO:0008006" key="4">
    <source>
        <dbReference type="Google" id="ProtNLM"/>
    </source>
</evidence>
<organism evidence="2 3">
    <name type="scientific">Candidatus Limisoma faecipullorum</name>
    <dbReference type="NCBI Taxonomy" id="2840854"/>
    <lineage>
        <taxon>Bacteria</taxon>
        <taxon>Pseudomonadati</taxon>
        <taxon>Bacteroidota</taxon>
        <taxon>Bacteroidia</taxon>
        <taxon>Bacteroidales</taxon>
        <taxon>Candidatus Limisoma</taxon>
    </lineage>
</organism>
<reference evidence="2" key="2">
    <citation type="journal article" date="2021" name="PeerJ">
        <title>Extensive microbial diversity within the chicken gut microbiome revealed by metagenomics and culture.</title>
        <authorList>
            <person name="Gilroy R."/>
            <person name="Ravi A."/>
            <person name="Getino M."/>
            <person name="Pursley I."/>
            <person name="Horton D.L."/>
            <person name="Alikhan N.F."/>
            <person name="Baker D."/>
            <person name="Gharbi K."/>
            <person name="Hall N."/>
            <person name="Watson M."/>
            <person name="Adriaenssens E.M."/>
            <person name="Foster-Nyarko E."/>
            <person name="Jarju S."/>
            <person name="Secka A."/>
            <person name="Antonio M."/>
            <person name="Oren A."/>
            <person name="Chaudhuri R.R."/>
            <person name="La Ragione R."/>
            <person name="Hildebrand F."/>
            <person name="Pallen M.J."/>
        </authorList>
    </citation>
    <scope>NUCLEOTIDE SEQUENCE</scope>
    <source>
        <strain evidence="2">6919</strain>
    </source>
</reference>
<evidence type="ECO:0000256" key="1">
    <source>
        <dbReference type="SAM" id="MobiDB-lite"/>
    </source>
</evidence>
<dbReference type="GO" id="GO:0051301">
    <property type="term" value="P:cell division"/>
    <property type="evidence" value="ECO:0007669"/>
    <property type="project" value="UniProtKB-KW"/>
</dbReference>
<evidence type="ECO:0000313" key="3">
    <source>
        <dbReference type="Proteomes" id="UP000823598"/>
    </source>
</evidence>
<proteinExistence type="predicted"/>
<comment type="caution">
    <text evidence="2">The sequence shown here is derived from an EMBL/GenBank/DDBJ whole genome shotgun (WGS) entry which is preliminary data.</text>
</comment>
<name>A0A9D9IQT6_9BACT</name>
<sequence>MKKVFLCISLVLVAAYMLAAFIWTGKFFQKERCEGVRVIVEQRDTVQFVTPELIVNELVRMKIDPKGKLLSEIDTEGIEEAFKKKDYVEDAQCYLKSDNNVVIDIVPIQPVVRLFADSSSYYMNREGKLVATDERFFVDLPVLSGNFSDNFPATRLLPMIDYIEGNPVLRDLVSSIEVSDSNNIFIIPNIAGHVVNMGTADGYESKFAKLLRMYREVLPVKGWDMYDTISVKWDHQIVAKKRRGGSRLNVAEYLPEEDESAPDMETVMTSSGNKVKDNI</sequence>